<proteinExistence type="predicted"/>
<protein>
    <submittedName>
        <fullName evidence="1">Uncharacterized protein</fullName>
    </submittedName>
</protein>
<dbReference type="EMBL" id="NXNI01000002">
    <property type="protein sequence ID" value="PCR88876.1"/>
    <property type="molecule type" value="Genomic_DNA"/>
</dbReference>
<gene>
    <name evidence="1" type="ORF">CP557_20565</name>
</gene>
<organism evidence="1 2">
    <name type="scientific">Natrinema ejinorense</name>
    <dbReference type="NCBI Taxonomy" id="373386"/>
    <lineage>
        <taxon>Archaea</taxon>
        <taxon>Methanobacteriati</taxon>
        <taxon>Methanobacteriota</taxon>
        <taxon>Stenosarchaea group</taxon>
        <taxon>Halobacteria</taxon>
        <taxon>Halobacteriales</taxon>
        <taxon>Natrialbaceae</taxon>
        <taxon>Natrinema</taxon>
    </lineage>
</organism>
<evidence type="ECO:0000313" key="2">
    <source>
        <dbReference type="Proteomes" id="UP000219689"/>
    </source>
</evidence>
<dbReference type="RefSeq" id="WP_097381893.1">
    <property type="nucleotide sequence ID" value="NZ_NXNI01000002.1"/>
</dbReference>
<sequence length="191" mass="21079">MAHGNSSSLAAQEEIENTVLDAVQKGLTRVSDLVSYCGPELVDVNIGANNRELDVPQVSRAIENMVQRGLLERQGKRGLDQLQVRLTEEGRATAPPVTEREAALMSSYGVSPTALQLLANIRTYESRNGKLPTITQLRDDSHLDLVTYQIQPLYSQLLSAGLADDKGLFRFRIRPNEAGETAIDEFEDLLE</sequence>
<evidence type="ECO:0000313" key="1">
    <source>
        <dbReference type="EMBL" id="PCR88876.1"/>
    </source>
</evidence>
<dbReference type="AlphaFoldDB" id="A0A2A5QPU2"/>
<comment type="caution">
    <text evidence="1">The sequence shown here is derived from an EMBL/GenBank/DDBJ whole genome shotgun (WGS) entry which is preliminary data.</text>
</comment>
<name>A0A2A5QPU2_9EURY</name>
<dbReference type="InterPro" id="IPR036388">
    <property type="entry name" value="WH-like_DNA-bd_sf"/>
</dbReference>
<dbReference type="Proteomes" id="UP000219689">
    <property type="component" value="Unassembled WGS sequence"/>
</dbReference>
<accession>A0A2A5QPU2</accession>
<dbReference type="Gene3D" id="1.10.10.10">
    <property type="entry name" value="Winged helix-like DNA-binding domain superfamily/Winged helix DNA-binding domain"/>
    <property type="match status" value="1"/>
</dbReference>
<keyword evidence="2" id="KW-1185">Reference proteome</keyword>
<reference evidence="1 2" key="1">
    <citation type="submission" date="2017-09" db="EMBL/GenBank/DDBJ databases">
        <title>Genome sequences of Natrinema ejinorence JCM 13890T.</title>
        <authorList>
            <person name="Roh S.W."/>
            <person name="Kim Y.B."/>
            <person name="Kim J.Y."/>
        </authorList>
    </citation>
    <scope>NUCLEOTIDE SEQUENCE [LARGE SCALE GENOMIC DNA]</scope>
    <source>
        <strain evidence="1 2">JCM 13890</strain>
    </source>
</reference>